<dbReference type="EMBL" id="PHNJ01000001">
    <property type="protein sequence ID" value="TYL40165.1"/>
    <property type="molecule type" value="Genomic_DNA"/>
</dbReference>
<reference evidence="1" key="1">
    <citation type="submission" date="2017-11" db="EMBL/GenBank/DDBJ databases">
        <authorList>
            <person name="Kajale S.C."/>
            <person name="Sharma A."/>
        </authorList>
    </citation>
    <scope>NUCLEOTIDE SEQUENCE</scope>
    <source>
        <strain evidence="1">LS1_42</strain>
    </source>
</reference>
<proteinExistence type="predicted"/>
<dbReference type="Proteomes" id="UP000766904">
    <property type="component" value="Unassembled WGS sequence"/>
</dbReference>
<dbReference type="RefSeq" id="WP_148855870.1">
    <property type="nucleotide sequence ID" value="NZ_PHNJ01000001.1"/>
</dbReference>
<sequence>MRRVLLVLIAVVEIVAPGRIVAWGERHAFENSGAGKRRPWTLPMARLEGLAVLWLVWNWESAWPGVKPLFGTVGLPALVTPRPFLRVALTTAYENPDAIELKSWVVPATRALGGCFLIVALWPGESGASARSER</sequence>
<protein>
    <submittedName>
        <fullName evidence="1">Uncharacterized protein</fullName>
    </submittedName>
</protein>
<evidence type="ECO:0000313" key="1">
    <source>
        <dbReference type="EMBL" id="TYL40165.1"/>
    </source>
</evidence>
<accession>A0A8J8TTF3</accession>
<name>A0A8J8TTF3_9EURY</name>
<gene>
    <name evidence="1" type="ORF">CV102_00865</name>
</gene>
<dbReference type="OrthoDB" id="260081at2157"/>
<keyword evidence="2" id="KW-1185">Reference proteome</keyword>
<dbReference type="AlphaFoldDB" id="A0A8J8TTF3"/>
<comment type="caution">
    <text evidence="1">The sequence shown here is derived from an EMBL/GenBank/DDBJ whole genome shotgun (WGS) entry which is preliminary data.</text>
</comment>
<evidence type="ECO:0000313" key="2">
    <source>
        <dbReference type="Proteomes" id="UP000766904"/>
    </source>
</evidence>
<organism evidence="1 2">
    <name type="scientific">Natronococcus pandeyae</name>
    <dbReference type="NCBI Taxonomy" id="2055836"/>
    <lineage>
        <taxon>Archaea</taxon>
        <taxon>Methanobacteriati</taxon>
        <taxon>Methanobacteriota</taxon>
        <taxon>Stenosarchaea group</taxon>
        <taxon>Halobacteria</taxon>
        <taxon>Halobacteriales</taxon>
        <taxon>Natrialbaceae</taxon>
        <taxon>Natronococcus</taxon>
    </lineage>
</organism>